<evidence type="ECO:0000259" key="1">
    <source>
        <dbReference type="PROSITE" id="PS51186"/>
    </source>
</evidence>
<evidence type="ECO:0000313" key="3">
    <source>
        <dbReference type="Proteomes" id="UP000187261"/>
    </source>
</evidence>
<dbReference type="Proteomes" id="UP000187261">
    <property type="component" value="Unassembled WGS sequence"/>
</dbReference>
<accession>A0A1U7PYJ4</accession>
<organism evidence="2 3">
    <name type="scientific">Epilithonimonas bovis DSM 19482</name>
    <dbReference type="NCBI Taxonomy" id="1121284"/>
    <lineage>
        <taxon>Bacteria</taxon>
        <taxon>Pseudomonadati</taxon>
        <taxon>Bacteroidota</taxon>
        <taxon>Flavobacteriia</taxon>
        <taxon>Flavobacteriales</taxon>
        <taxon>Weeksellaceae</taxon>
        <taxon>Chryseobacterium group</taxon>
        <taxon>Epilithonimonas</taxon>
    </lineage>
</organism>
<dbReference type="GO" id="GO:0016747">
    <property type="term" value="F:acyltransferase activity, transferring groups other than amino-acyl groups"/>
    <property type="evidence" value="ECO:0007669"/>
    <property type="project" value="InterPro"/>
</dbReference>
<proteinExistence type="predicted"/>
<reference evidence="3" key="1">
    <citation type="submission" date="2016-10" db="EMBL/GenBank/DDBJ databases">
        <authorList>
            <person name="Varghese N."/>
            <person name="Submissions S."/>
        </authorList>
    </citation>
    <scope>NUCLEOTIDE SEQUENCE [LARGE SCALE GENOMIC DNA]</scope>
    <source>
        <strain evidence="3">DSM 19482</strain>
    </source>
</reference>
<gene>
    <name evidence="2" type="ORF">SAMN05660493_02306</name>
</gene>
<feature type="domain" description="N-acetyltransferase" evidence="1">
    <location>
        <begin position="1"/>
        <end position="160"/>
    </location>
</feature>
<dbReference type="RefSeq" id="WP_084173943.1">
    <property type="nucleotide sequence ID" value="NZ_FTPU01000026.1"/>
</dbReference>
<dbReference type="STRING" id="1121284.SAMN05660493_02306"/>
<dbReference type="EMBL" id="FTPU01000026">
    <property type="protein sequence ID" value="SIT97584.1"/>
    <property type="molecule type" value="Genomic_DNA"/>
</dbReference>
<dbReference type="InterPro" id="IPR016181">
    <property type="entry name" value="Acyl_CoA_acyltransferase"/>
</dbReference>
<keyword evidence="3" id="KW-1185">Reference proteome</keyword>
<evidence type="ECO:0000313" key="2">
    <source>
        <dbReference type="EMBL" id="SIT97584.1"/>
    </source>
</evidence>
<protein>
    <recommendedName>
        <fullName evidence="1">N-acetyltransferase domain-containing protein</fullName>
    </recommendedName>
</protein>
<dbReference type="Gene3D" id="3.40.630.30">
    <property type="match status" value="1"/>
</dbReference>
<sequence length="160" mass="18266">MNIRKSTEEDIYEIMNCINTARQLMRDNGNNVQWTNGYPSQELMLESIKNGFNYLIMDEGAVVATFDFILDDEPTYAVIENGSWLNNEKYGVIHRLASNGKAKGVAQFCFEWCFSQFPNIKIDTHESNIPMQKVLERVGYQKCGTIYIADGSARIAFQKA</sequence>
<dbReference type="OrthoDB" id="9796381at2"/>
<dbReference type="AlphaFoldDB" id="A0A1U7PYJ4"/>
<name>A0A1U7PYJ4_9FLAO</name>
<dbReference type="SUPFAM" id="SSF55729">
    <property type="entry name" value="Acyl-CoA N-acyltransferases (Nat)"/>
    <property type="match status" value="1"/>
</dbReference>
<dbReference type="PROSITE" id="PS51186">
    <property type="entry name" value="GNAT"/>
    <property type="match status" value="1"/>
</dbReference>
<dbReference type="InterPro" id="IPR000182">
    <property type="entry name" value="GNAT_dom"/>
</dbReference>